<evidence type="ECO:0000256" key="1">
    <source>
        <dbReference type="PROSITE-ProRule" id="PRU00339"/>
    </source>
</evidence>
<protein>
    <submittedName>
        <fullName evidence="5">DNA-binding CsgD family transcriptional regulator</fullName>
    </submittedName>
</protein>
<dbReference type="InterPro" id="IPR011990">
    <property type="entry name" value="TPR-like_helical_dom_sf"/>
</dbReference>
<dbReference type="OrthoDB" id="1523128at2"/>
<feature type="repeat" description="TPR" evidence="1">
    <location>
        <begin position="201"/>
        <end position="234"/>
    </location>
</feature>
<dbReference type="PROSITE" id="PS50005">
    <property type="entry name" value="TPR"/>
    <property type="match status" value="1"/>
</dbReference>
<dbReference type="Proteomes" id="UP000245535">
    <property type="component" value="Unassembled WGS sequence"/>
</dbReference>
<feature type="transmembrane region" description="Helical" evidence="3">
    <location>
        <begin position="323"/>
        <end position="344"/>
    </location>
</feature>
<evidence type="ECO:0000313" key="5">
    <source>
        <dbReference type="EMBL" id="PWJ37930.1"/>
    </source>
</evidence>
<dbReference type="EMBL" id="QGDO01000008">
    <property type="protein sequence ID" value="PWJ37930.1"/>
    <property type="molecule type" value="Genomic_DNA"/>
</dbReference>
<feature type="coiled-coil region" evidence="2">
    <location>
        <begin position="360"/>
        <end position="397"/>
    </location>
</feature>
<keyword evidence="3" id="KW-0472">Membrane</keyword>
<comment type="caution">
    <text evidence="5">The sequence shown here is derived from an EMBL/GenBank/DDBJ whole genome shotgun (WGS) entry which is preliminary data.</text>
</comment>
<dbReference type="SUPFAM" id="SSF46894">
    <property type="entry name" value="C-terminal effector domain of the bipartite response regulators"/>
    <property type="match status" value="1"/>
</dbReference>
<evidence type="ECO:0000256" key="2">
    <source>
        <dbReference type="SAM" id="Coils"/>
    </source>
</evidence>
<keyword evidence="3" id="KW-0812">Transmembrane</keyword>
<dbReference type="InterPro" id="IPR000792">
    <property type="entry name" value="Tscrpt_reg_LuxR_C"/>
</dbReference>
<dbReference type="Gene3D" id="1.25.40.10">
    <property type="entry name" value="Tetratricopeptide repeat domain"/>
    <property type="match status" value="1"/>
</dbReference>
<dbReference type="InterPro" id="IPR019734">
    <property type="entry name" value="TPR_rpt"/>
</dbReference>
<accession>A0A315ZSU6</accession>
<dbReference type="GO" id="GO:0006355">
    <property type="term" value="P:regulation of DNA-templated transcription"/>
    <property type="evidence" value="ECO:0007669"/>
    <property type="project" value="InterPro"/>
</dbReference>
<gene>
    <name evidence="5" type="ORF">BC781_10865</name>
</gene>
<feature type="domain" description="HTH luxR-type" evidence="4">
    <location>
        <begin position="440"/>
        <end position="497"/>
    </location>
</feature>
<dbReference type="InterPro" id="IPR036388">
    <property type="entry name" value="WH-like_DNA-bd_sf"/>
</dbReference>
<organism evidence="5 6">
    <name type="scientific">Sediminitomix flava</name>
    <dbReference type="NCBI Taxonomy" id="379075"/>
    <lineage>
        <taxon>Bacteria</taxon>
        <taxon>Pseudomonadati</taxon>
        <taxon>Bacteroidota</taxon>
        <taxon>Cytophagia</taxon>
        <taxon>Cytophagales</taxon>
        <taxon>Flammeovirgaceae</taxon>
        <taxon>Sediminitomix</taxon>
    </lineage>
</organism>
<evidence type="ECO:0000259" key="4">
    <source>
        <dbReference type="SMART" id="SM00421"/>
    </source>
</evidence>
<dbReference type="InterPro" id="IPR016032">
    <property type="entry name" value="Sig_transdc_resp-reg_C-effctor"/>
</dbReference>
<keyword evidence="6" id="KW-1185">Reference proteome</keyword>
<dbReference type="SMART" id="SM00421">
    <property type="entry name" value="HTH_LUXR"/>
    <property type="match status" value="1"/>
</dbReference>
<evidence type="ECO:0000256" key="3">
    <source>
        <dbReference type="SAM" id="Phobius"/>
    </source>
</evidence>
<dbReference type="AlphaFoldDB" id="A0A315ZSU6"/>
<keyword evidence="2" id="KW-0175">Coiled coil</keyword>
<dbReference type="Gene3D" id="1.10.10.10">
    <property type="entry name" value="Winged helix-like DNA-binding domain superfamily/Winged helix DNA-binding domain"/>
    <property type="match status" value="1"/>
</dbReference>
<dbReference type="GO" id="GO:0003677">
    <property type="term" value="F:DNA binding"/>
    <property type="evidence" value="ECO:0007669"/>
    <property type="project" value="UniProtKB-KW"/>
</dbReference>
<name>A0A315ZSU6_SEDFL</name>
<dbReference type="SUPFAM" id="SSF48452">
    <property type="entry name" value="TPR-like"/>
    <property type="match status" value="1"/>
</dbReference>
<evidence type="ECO:0000313" key="6">
    <source>
        <dbReference type="Proteomes" id="UP000245535"/>
    </source>
</evidence>
<keyword evidence="3" id="KW-1133">Transmembrane helix</keyword>
<dbReference type="RefSeq" id="WP_109622085.1">
    <property type="nucleotide sequence ID" value="NZ_QGDO01000008.1"/>
</dbReference>
<proteinExistence type="predicted"/>
<keyword evidence="1" id="KW-0802">TPR repeat</keyword>
<reference evidence="5 6" key="1">
    <citation type="submission" date="2018-03" db="EMBL/GenBank/DDBJ databases">
        <title>Genomic Encyclopedia of Archaeal and Bacterial Type Strains, Phase II (KMG-II): from individual species to whole genera.</title>
        <authorList>
            <person name="Goeker M."/>
        </authorList>
    </citation>
    <scope>NUCLEOTIDE SEQUENCE [LARGE SCALE GENOMIC DNA]</scope>
    <source>
        <strain evidence="5 6">DSM 28229</strain>
    </source>
</reference>
<sequence>MHHTFLYILFLGLFFSTNNKVLANDITSGVKLDSVVSSTEAKLKQVQYYTGIADYPKAYDQIWEVLALANSIQNHELTYKAYKQLSMLYSIFHQKKKAIESIDSMFYYAQKTTNSHSLEHKGKLHFTAALTYRMNEQFDLAQKELRICEQIQDSLQTPMDERIFVLAEKAHLNTINGYFSEAENLLAEISNHTSVENAYSSILYSMWGDLYAKKGEKKKALKFYEQSLDAISLNKTRIGLKVELLEKASELNFELGDYQAAFLQMTESKKLGDQLFGSQSKQNLHLLEIKDSYRKALVEHQKVEKAQAFQLLETEKEKLQQQLIFSLLLICITIFASFYIISLVRKKHLLQQKYVEEQAKKDLEVKKKELTVTALQLIEKDKLLDEIKLRLEKIQTEKDYTSVERIRSTINVNTTRTWDEFEARFVQVNTKFYASLNEKHPNLSPNERKLCALIKLNFSSKEMAELLGVTAESINKARYRLRKKLGLNRDDNLVIYIENI</sequence>
<keyword evidence="5" id="KW-0238">DNA-binding</keyword>